<keyword evidence="3" id="KW-1185">Reference proteome</keyword>
<name>A0A8K0P943_LADFU</name>
<organism evidence="2 3">
    <name type="scientific">Ladona fulva</name>
    <name type="common">Scarce chaser dragonfly</name>
    <name type="synonym">Libellula fulva</name>
    <dbReference type="NCBI Taxonomy" id="123851"/>
    <lineage>
        <taxon>Eukaryota</taxon>
        <taxon>Metazoa</taxon>
        <taxon>Ecdysozoa</taxon>
        <taxon>Arthropoda</taxon>
        <taxon>Hexapoda</taxon>
        <taxon>Insecta</taxon>
        <taxon>Pterygota</taxon>
        <taxon>Palaeoptera</taxon>
        <taxon>Odonata</taxon>
        <taxon>Epiprocta</taxon>
        <taxon>Anisoptera</taxon>
        <taxon>Libelluloidea</taxon>
        <taxon>Libellulidae</taxon>
        <taxon>Ladona</taxon>
    </lineage>
</organism>
<gene>
    <name evidence="2" type="ORF">J437_LFUL018033</name>
</gene>
<dbReference type="AlphaFoldDB" id="A0A8K0P943"/>
<sequence length="177" mass="20659">MGHVSVHKLNKRIGDRLSKIYYDPAHPASFSSVEKLWRAVKSEISKEQVRRWLESEESYTLRKPIRRKFPRNRYIVDNIDDLWQADLNDMRDLKSENVGYSYILTVIDVFSKYAWAIPLKTKTASDVIAAFKKIFSKSKRNPVNLQTDKGKEFLNSAFQAFLKTKDIGFYYTNNPGV</sequence>
<dbReference type="PROSITE" id="PS50994">
    <property type="entry name" value="INTEGRASE"/>
    <property type="match status" value="1"/>
</dbReference>
<evidence type="ECO:0000313" key="2">
    <source>
        <dbReference type="EMBL" id="KAG8238536.1"/>
    </source>
</evidence>
<accession>A0A8K0P943</accession>
<dbReference type="InterPro" id="IPR012337">
    <property type="entry name" value="RNaseH-like_sf"/>
</dbReference>
<reference evidence="2" key="2">
    <citation type="submission" date="2017-10" db="EMBL/GenBank/DDBJ databases">
        <title>Ladona fulva Genome sequencing and assembly.</title>
        <authorList>
            <person name="Murali S."/>
            <person name="Richards S."/>
            <person name="Bandaranaike D."/>
            <person name="Bellair M."/>
            <person name="Blankenburg K."/>
            <person name="Chao H."/>
            <person name="Dinh H."/>
            <person name="Doddapaneni H."/>
            <person name="Dugan-Rocha S."/>
            <person name="Elkadiri S."/>
            <person name="Gnanaolivu R."/>
            <person name="Hernandez B."/>
            <person name="Skinner E."/>
            <person name="Javaid M."/>
            <person name="Lee S."/>
            <person name="Li M."/>
            <person name="Ming W."/>
            <person name="Munidasa M."/>
            <person name="Muniz J."/>
            <person name="Nguyen L."/>
            <person name="Hughes D."/>
            <person name="Osuji N."/>
            <person name="Pu L.-L."/>
            <person name="Puazo M."/>
            <person name="Qu C."/>
            <person name="Quiroz J."/>
            <person name="Raj R."/>
            <person name="Weissenberger G."/>
            <person name="Xin Y."/>
            <person name="Zou X."/>
            <person name="Han Y."/>
            <person name="Worley K."/>
            <person name="Muzny D."/>
            <person name="Gibbs R."/>
        </authorList>
    </citation>
    <scope>NUCLEOTIDE SEQUENCE</scope>
    <source>
        <strain evidence="2">Sampled in the wild</strain>
    </source>
</reference>
<dbReference type="InterPro" id="IPR036397">
    <property type="entry name" value="RNaseH_sf"/>
</dbReference>
<dbReference type="GO" id="GO:0015074">
    <property type="term" value="P:DNA integration"/>
    <property type="evidence" value="ECO:0007669"/>
    <property type="project" value="InterPro"/>
</dbReference>
<protein>
    <recommendedName>
        <fullName evidence="1">Integrase catalytic domain-containing protein</fullName>
    </recommendedName>
</protein>
<dbReference type="Gene3D" id="3.30.420.10">
    <property type="entry name" value="Ribonuclease H-like superfamily/Ribonuclease H"/>
    <property type="match status" value="1"/>
</dbReference>
<evidence type="ECO:0000313" key="3">
    <source>
        <dbReference type="Proteomes" id="UP000792457"/>
    </source>
</evidence>
<dbReference type="EMBL" id="KZ309366">
    <property type="protein sequence ID" value="KAG8238536.1"/>
    <property type="molecule type" value="Genomic_DNA"/>
</dbReference>
<proteinExistence type="predicted"/>
<dbReference type="InterPro" id="IPR001584">
    <property type="entry name" value="Integrase_cat-core"/>
</dbReference>
<reference evidence="2" key="1">
    <citation type="submission" date="2013-04" db="EMBL/GenBank/DDBJ databases">
        <authorList>
            <person name="Qu J."/>
            <person name="Murali S.C."/>
            <person name="Bandaranaike D."/>
            <person name="Bellair M."/>
            <person name="Blankenburg K."/>
            <person name="Chao H."/>
            <person name="Dinh H."/>
            <person name="Doddapaneni H."/>
            <person name="Downs B."/>
            <person name="Dugan-Rocha S."/>
            <person name="Elkadiri S."/>
            <person name="Gnanaolivu R.D."/>
            <person name="Hernandez B."/>
            <person name="Javaid M."/>
            <person name="Jayaseelan J.C."/>
            <person name="Lee S."/>
            <person name="Li M."/>
            <person name="Ming W."/>
            <person name="Munidasa M."/>
            <person name="Muniz J."/>
            <person name="Nguyen L."/>
            <person name="Ongeri F."/>
            <person name="Osuji N."/>
            <person name="Pu L.-L."/>
            <person name="Puazo M."/>
            <person name="Qu C."/>
            <person name="Quiroz J."/>
            <person name="Raj R."/>
            <person name="Weissenberger G."/>
            <person name="Xin Y."/>
            <person name="Zou X."/>
            <person name="Han Y."/>
            <person name="Richards S."/>
            <person name="Worley K."/>
            <person name="Muzny D."/>
            <person name="Gibbs R."/>
        </authorList>
    </citation>
    <scope>NUCLEOTIDE SEQUENCE</scope>
    <source>
        <strain evidence="2">Sampled in the wild</strain>
    </source>
</reference>
<evidence type="ECO:0000259" key="1">
    <source>
        <dbReference type="PROSITE" id="PS50994"/>
    </source>
</evidence>
<dbReference type="Pfam" id="PF00665">
    <property type="entry name" value="rve"/>
    <property type="match status" value="1"/>
</dbReference>
<comment type="caution">
    <text evidence="2">The sequence shown here is derived from an EMBL/GenBank/DDBJ whole genome shotgun (WGS) entry which is preliminary data.</text>
</comment>
<dbReference type="PANTHER" id="PTHR46585">
    <property type="entry name" value="INTEGRASE CORE DOMAIN CONTAINING PROTEIN"/>
    <property type="match status" value="1"/>
</dbReference>
<feature type="domain" description="Integrase catalytic" evidence="1">
    <location>
        <begin position="66"/>
        <end position="177"/>
    </location>
</feature>
<dbReference type="Proteomes" id="UP000792457">
    <property type="component" value="Unassembled WGS sequence"/>
</dbReference>
<dbReference type="SUPFAM" id="SSF53098">
    <property type="entry name" value="Ribonuclease H-like"/>
    <property type="match status" value="1"/>
</dbReference>
<dbReference type="GO" id="GO:0003676">
    <property type="term" value="F:nucleic acid binding"/>
    <property type="evidence" value="ECO:0007669"/>
    <property type="project" value="InterPro"/>
</dbReference>
<dbReference type="PANTHER" id="PTHR46585:SF1">
    <property type="entry name" value="CHROMO DOMAIN-CONTAINING PROTEIN"/>
    <property type="match status" value="1"/>
</dbReference>
<dbReference type="OrthoDB" id="6408700at2759"/>